<evidence type="ECO:0000313" key="2">
    <source>
        <dbReference type="EMBL" id="PNH21160.1"/>
    </source>
</evidence>
<organism evidence="2 3">
    <name type="scientific">Megasphaera hutchinsoni</name>
    <dbReference type="NCBI Taxonomy" id="1588748"/>
    <lineage>
        <taxon>Bacteria</taxon>
        <taxon>Bacillati</taxon>
        <taxon>Bacillota</taxon>
        <taxon>Negativicutes</taxon>
        <taxon>Veillonellales</taxon>
        <taxon>Veillonellaceae</taxon>
        <taxon>Megasphaera</taxon>
    </lineage>
</organism>
<protein>
    <submittedName>
        <fullName evidence="2">Nitrogenase</fullName>
    </submittedName>
</protein>
<dbReference type="Proteomes" id="UP000242958">
    <property type="component" value="Unassembled WGS sequence"/>
</dbReference>
<sequence length="406" mass="45008">MSMKEVVSRVSTYSADTFGVCSALFELGGMTVIHDPSGCNSTYTTHDEPRWYHSDSLIFITGLTEKDAVLGNEEKMIQDVLQAADTYKPRFITLLCTPVPLMMGTDFKGMAKLIEEKAHVPVFWATTNSMNTYEKGISWAYAMIAERLVTAPKTASTCCSWQPSFASAGQGNKINIIGMTPLDFALNGSEKALRRCLTRMGLVVTSIWSMGSVYEEIIGSAMADVNLVVSYGGERAAKILQQRFAQPYVVGIPLYPIQSVLEKAIYKAIETKRVQYPLVEIRAKRKGEHVILGESVYATSIAAAWEQCTGQHMDVFCPVTPAKGTLLETDWQITSEGELMERLQSYKMIIADPLYKAIIPPSATFVPLGHEAFSGRMYQDDIPNLMKAFNDFFATYIESVNIHGNE</sequence>
<comment type="caution">
    <text evidence="2">The sequence shown here is derived from an EMBL/GenBank/DDBJ whole genome shotgun (WGS) entry which is preliminary data.</text>
</comment>
<name>A0A2J8B8R6_9FIRM</name>
<dbReference type="EMBL" id="NFMF01000009">
    <property type="protein sequence ID" value="PNH21160.1"/>
    <property type="molecule type" value="Genomic_DNA"/>
</dbReference>
<proteinExistence type="predicted"/>
<dbReference type="GO" id="GO:0016491">
    <property type="term" value="F:oxidoreductase activity"/>
    <property type="evidence" value="ECO:0007669"/>
    <property type="project" value="InterPro"/>
</dbReference>
<feature type="domain" description="Nitrogenase/oxidoreductase component 1" evidence="1">
    <location>
        <begin position="30"/>
        <end position="253"/>
    </location>
</feature>
<dbReference type="Pfam" id="PF00148">
    <property type="entry name" value="Oxidored_nitro"/>
    <property type="match status" value="1"/>
</dbReference>
<dbReference type="PANTHER" id="PTHR42956">
    <property type="entry name" value="NITROGENASE IRON-MOLYBDENUM COFACTOR BIOSYNTHESIS PROTEIN NIFE"/>
    <property type="match status" value="1"/>
</dbReference>
<dbReference type="InterPro" id="IPR049939">
    <property type="entry name" value="NifE-like"/>
</dbReference>
<dbReference type="Gene3D" id="3.40.50.1980">
    <property type="entry name" value="Nitrogenase molybdenum iron protein domain"/>
    <property type="match status" value="2"/>
</dbReference>
<evidence type="ECO:0000259" key="1">
    <source>
        <dbReference type="Pfam" id="PF00148"/>
    </source>
</evidence>
<evidence type="ECO:0000313" key="3">
    <source>
        <dbReference type="Proteomes" id="UP000242958"/>
    </source>
</evidence>
<dbReference type="InterPro" id="IPR000510">
    <property type="entry name" value="Nase/OxRdtase_comp1"/>
</dbReference>
<gene>
    <name evidence="2" type="ORF">CAL30_06235</name>
</gene>
<dbReference type="AlphaFoldDB" id="A0A2J8B8R6"/>
<dbReference type="PANTHER" id="PTHR42956:SF1">
    <property type="entry name" value="NITROGENASE IRON-MOLYBDENUM COFACTOR BIOSYNTHESIS PROTEIN NIFE"/>
    <property type="match status" value="1"/>
</dbReference>
<reference evidence="2 3" key="1">
    <citation type="submission" date="2017-05" db="EMBL/GenBank/DDBJ databases">
        <authorList>
            <person name="Song R."/>
            <person name="Chenine A.L."/>
            <person name="Ruprecht R.M."/>
        </authorList>
    </citation>
    <scope>NUCLEOTIDE SEQUENCE [LARGE SCALE GENOMIC DNA]</scope>
    <source>
        <strain evidence="2 3">KA00229</strain>
    </source>
</reference>
<accession>A0A2J8B8R6</accession>
<dbReference type="SUPFAM" id="SSF53807">
    <property type="entry name" value="Helical backbone' metal receptor"/>
    <property type="match status" value="1"/>
</dbReference>
<dbReference type="RefSeq" id="WP_102889638.1">
    <property type="nucleotide sequence ID" value="NZ_NFMF01000009.1"/>
</dbReference>